<dbReference type="Gene3D" id="1.10.10.10">
    <property type="entry name" value="Winged helix-like DNA-binding domain superfamily/Winged helix DNA-binding domain"/>
    <property type="match status" value="1"/>
</dbReference>
<sequence length="536" mass="59918">MQKIRAYREAIRQAGQDGLSLRLRLFGFLFLFLNAIMLGVLVMLFATGVFQTGFREHRSLLQNELSHLSQAVYQNYGEISVRCVALAESLSSSLERRCREQGIRPSHLQDSPQLLEELLSGELSSLTGALEKAKSSGVFLVLDATVNPDLPDARFSRACLYLKNMEPNIVSGLDANLRYLIGPMKIARGRGIQTLPQWRMEMDISSAPYFSGTVGTARQEKLPTSRLYFWSPATVLPGGSERAMLCSAPLIASDGTVMGVCGFEVSEMLFKLAYAPDSDSHEQLFCMLSPEKEGQFHVSGALFAGRSATRPFAPDNGFLMIGQDPSAFSSYRQPEGELYAGLHREIMLYPKDSAYQGERWALALMMPRRVLAQHVSARTHALLLWLFLLMGLDILLSFVISRRYIRPVLVALESLKQPDLASASKTRIPEIDDLLEFLQSQDERGAPPPQQESAPLLRSSLYQEFTKNIGTLSAAERSVFDLYMKGYTAREIADVLCLSINTIKTHNRRIYSKLNVTSRKELMIYIQMMGEAKADI</sequence>
<dbReference type="PANTHER" id="PTHR44688">
    <property type="entry name" value="DNA-BINDING TRANSCRIPTIONAL ACTIVATOR DEVR_DOSR"/>
    <property type="match status" value="1"/>
</dbReference>
<organism evidence="6 7">
    <name type="scientific">Yanshouia hominis</name>
    <dbReference type="NCBI Taxonomy" id="2763673"/>
    <lineage>
        <taxon>Bacteria</taxon>
        <taxon>Bacillati</taxon>
        <taxon>Bacillota</taxon>
        <taxon>Clostridia</taxon>
        <taxon>Eubacteriales</taxon>
        <taxon>Oscillospiraceae</taxon>
        <taxon>Yanshouia</taxon>
    </lineage>
</organism>
<dbReference type="SUPFAM" id="SSF46894">
    <property type="entry name" value="C-terminal effector domain of the bipartite response regulators"/>
    <property type="match status" value="1"/>
</dbReference>
<dbReference type="RefSeq" id="WP_262400613.1">
    <property type="nucleotide sequence ID" value="NZ_JACRTB010000022.1"/>
</dbReference>
<dbReference type="CDD" id="cd06170">
    <property type="entry name" value="LuxR_C_like"/>
    <property type="match status" value="1"/>
</dbReference>
<protein>
    <recommendedName>
        <fullName evidence="5">HTH luxR-type domain-containing protein</fullName>
    </recommendedName>
</protein>
<dbReference type="SMART" id="SM00421">
    <property type="entry name" value="HTH_LUXR"/>
    <property type="match status" value="1"/>
</dbReference>
<keyword evidence="4" id="KW-0812">Transmembrane</keyword>
<feature type="transmembrane region" description="Helical" evidence="4">
    <location>
        <begin position="21"/>
        <end position="50"/>
    </location>
</feature>
<name>A0ABR7NL61_9FIRM</name>
<keyword evidence="2" id="KW-0238">DNA-binding</keyword>
<accession>A0ABR7NL61</accession>
<dbReference type="Pfam" id="PF00196">
    <property type="entry name" value="GerE"/>
    <property type="match status" value="1"/>
</dbReference>
<feature type="domain" description="HTH luxR-type" evidence="5">
    <location>
        <begin position="465"/>
        <end position="530"/>
    </location>
</feature>
<keyword evidence="1" id="KW-0805">Transcription regulation</keyword>
<dbReference type="PROSITE" id="PS50043">
    <property type="entry name" value="HTH_LUXR_2"/>
    <property type="match status" value="1"/>
</dbReference>
<feature type="transmembrane region" description="Helical" evidence="4">
    <location>
        <begin position="382"/>
        <end position="400"/>
    </location>
</feature>
<dbReference type="InterPro" id="IPR000792">
    <property type="entry name" value="Tscrpt_reg_LuxR_C"/>
</dbReference>
<dbReference type="Proteomes" id="UP000658131">
    <property type="component" value="Unassembled WGS sequence"/>
</dbReference>
<proteinExistence type="predicted"/>
<comment type="caution">
    <text evidence="6">The sequence shown here is derived from an EMBL/GenBank/DDBJ whole genome shotgun (WGS) entry which is preliminary data.</text>
</comment>
<dbReference type="PRINTS" id="PR00038">
    <property type="entry name" value="HTHLUXR"/>
</dbReference>
<evidence type="ECO:0000313" key="6">
    <source>
        <dbReference type="EMBL" id="MBC8577144.1"/>
    </source>
</evidence>
<gene>
    <name evidence="6" type="ORF">H8717_12095</name>
</gene>
<evidence type="ECO:0000259" key="5">
    <source>
        <dbReference type="PROSITE" id="PS50043"/>
    </source>
</evidence>
<dbReference type="PROSITE" id="PS00622">
    <property type="entry name" value="HTH_LUXR_1"/>
    <property type="match status" value="1"/>
</dbReference>
<evidence type="ECO:0000256" key="1">
    <source>
        <dbReference type="ARBA" id="ARBA00023015"/>
    </source>
</evidence>
<evidence type="ECO:0000256" key="2">
    <source>
        <dbReference type="ARBA" id="ARBA00023125"/>
    </source>
</evidence>
<keyword evidence="4" id="KW-1133">Transmembrane helix</keyword>
<reference evidence="6 7" key="1">
    <citation type="submission" date="2020-08" db="EMBL/GenBank/DDBJ databases">
        <title>Genome public.</title>
        <authorList>
            <person name="Liu C."/>
            <person name="Sun Q."/>
        </authorList>
    </citation>
    <scope>NUCLEOTIDE SEQUENCE [LARGE SCALE GENOMIC DNA]</scope>
    <source>
        <strain evidence="6 7">BX1</strain>
    </source>
</reference>
<keyword evidence="7" id="KW-1185">Reference proteome</keyword>
<evidence type="ECO:0000256" key="4">
    <source>
        <dbReference type="SAM" id="Phobius"/>
    </source>
</evidence>
<keyword evidence="4" id="KW-0472">Membrane</keyword>
<evidence type="ECO:0000313" key="7">
    <source>
        <dbReference type="Proteomes" id="UP000658131"/>
    </source>
</evidence>
<dbReference type="EMBL" id="JACRTB010000022">
    <property type="protein sequence ID" value="MBC8577144.1"/>
    <property type="molecule type" value="Genomic_DNA"/>
</dbReference>
<dbReference type="InterPro" id="IPR036388">
    <property type="entry name" value="WH-like_DNA-bd_sf"/>
</dbReference>
<evidence type="ECO:0000256" key="3">
    <source>
        <dbReference type="ARBA" id="ARBA00023163"/>
    </source>
</evidence>
<dbReference type="InterPro" id="IPR016032">
    <property type="entry name" value="Sig_transdc_resp-reg_C-effctor"/>
</dbReference>
<dbReference type="PANTHER" id="PTHR44688:SF16">
    <property type="entry name" value="DNA-BINDING TRANSCRIPTIONAL ACTIVATOR DEVR_DOSR"/>
    <property type="match status" value="1"/>
</dbReference>
<keyword evidence="3" id="KW-0804">Transcription</keyword>